<evidence type="ECO:0000256" key="10">
    <source>
        <dbReference type="ARBA" id="ARBA00022778"/>
    </source>
</evidence>
<sequence>PSSHKYYTDEIAASTSNHSIECDVAHSTLDMSNSQNPLKVLLFSGKRKCGKDYVTDRLLERLNLEDVALIRISGPIKSHWGKEKGLDFDLLMGSSEYKERYRRELVTWSENVRNSDYGYFCRAALDMYDAYSKKFWVVSDVRRKTDIRWFSENFPGKIRTIRLVCDDQIRVERGWKFTEGIDDKETECDLDDFDSWDFKIINNDQDLTEILNVLTAELS</sequence>
<keyword evidence="14" id="KW-0443">Lipid metabolism</keyword>
<dbReference type="UniPathway" id="UPA00057">
    <property type="reaction ID" value="UER00099"/>
</dbReference>
<keyword evidence="7" id="KW-0808">Transferase</keyword>
<evidence type="ECO:0000256" key="4">
    <source>
        <dbReference type="ARBA" id="ARBA00022490"/>
    </source>
</evidence>
<evidence type="ECO:0000256" key="14">
    <source>
        <dbReference type="ARBA" id="ARBA00023098"/>
    </source>
</evidence>
<keyword evidence="8 18" id="KW-0547">Nucleotide-binding</keyword>
<keyword evidence="13" id="KW-0756">Sterol biosynthesis</keyword>
<evidence type="ECO:0000256" key="13">
    <source>
        <dbReference type="ARBA" id="ARBA00023011"/>
    </source>
</evidence>
<dbReference type="AlphaFoldDB" id="A0A0K8SWA1"/>
<evidence type="ECO:0000256" key="5">
    <source>
        <dbReference type="ARBA" id="ARBA00022516"/>
    </source>
</evidence>
<dbReference type="EMBL" id="GBRD01008646">
    <property type="protein sequence ID" value="JAG57175.1"/>
    <property type="molecule type" value="Transcribed_RNA"/>
</dbReference>
<keyword evidence="15" id="KW-1207">Sterol metabolism</keyword>
<evidence type="ECO:0000313" key="19">
    <source>
        <dbReference type="EMBL" id="JAG57175.1"/>
    </source>
</evidence>
<dbReference type="InterPro" id="IPR027417">
    <property type="entry name" value="P-loop_NTPase"/>
</dbReference>
<dbReference type="PIRSF" id="PIRSF036639">
    <property type="entry name" value="PMK_anim"/>
    <property type="match status" value="1"/>
</dbReference>
<evidence type="ECO:0000256" key="1">
    <source>
        <dbReference type="ARBA" id="ARBA00004514"/>
    </source>
</evidence>
<evidence type="ECO:0000256" key="8">
    <source>
        <dbReference type="ARBA" id="ARBA00022741"/>
    </source>
</evidence>
<dbReference type="SUPFAM" id="SSF52540">
    <property type="entry name" value="P-loop containing nucleoside triphosphate hydrolases"/>
    <property type="match status" value="1"/>
</dbReference>
<feature type="binding site" evidence="18">
    <location>
        <position position="203"/>
    </location>
    <ligand>
        <name>substrate</name>
    </ligand>
</feature>
<dbReference type="GO" id="GO:0006695">
    <property type="term" value="P:cholesterol biosynthetic process"/>
    <property type="evidence" value="ECO:0007669"/>
    <property type="project" value="UniProtKB-KW"/>
</dbReference>
<dbReference type="NCBIfam" id="TIGR01223">
    <property type="entry name" value="Pmev_kin_anim"/>
    <property type="match status" value="1"/>
</dbReference>
<keyword evidence="6" id="KW-0153">Cholesterol metabolism</keyword>
<dbReference type="FunFam" id="3.40.50.300:FF:001026">
    <property type="entry name" value="Phosphomevalonate kinase"/>
    <property type="match status" value="1"/>
</dbReference>
<evidence type="ECO:0000256" key="12">
    <source>
        <dbReference type="ARBA" id="ARBA00022955"/>
    </source>
</evidence>
<feature type="binding site" evidence="18">
    <location>
        <begin position="46"/>
        <end position="52"/>
    </location>
    <ligand>
        <name>ATP</name>
        <dbReference type="ChEBI" id="CHEBI:30616"/>
    </ligand>
</feature>
<comment type="subcellular location">
    <subcellularLocation>
        <location evidence="1">Cytoplasm</location>
        <location evidence="1">Cytosol</location>
    </subcellularLocation>
</comment>
<dbReference type="PANTHER" id="PTHR13101:SF1">
    <property type="entry name" value="PHOSPHOMEVALONATE KINASE"/>
    <property type="match status" value="1"/>
</dbReference>
<dbReference type="Gene3D" id="3.40.50.300">
    <property type="entry name" value="P-loop containing nucleotide triphosphate hydrolases"/>
    <property type="match status" value="1"/>
</dbReference>
<keyword evidence="4" id="KW-0963">Cytoplasm</keyword>
<evidence type="ECO:0000256" key="2">
    <source>
        <dbReference type="ARBA" id="ARBA00005017"/>
    </source>
</evidence>
<name>A0A0K8SWA1_LYGHE</name>
<keyword evidence="5" id="KW-0444">Lipid biosynthesis</keyword>
<dbReference type="Pfam" id="PF04275">
    <property type="entry name" value="P-mevalo_kinase"/>
    <property type="match status" value="1"/>
</dbReference>
<keyword evidence="9" id="KW-0418">Kinase</keyword>
<dbReference type="GO" id="GO:0005829">
    <property type="term" value="C:cytosol"/>
    <property type="evidence" value="ECO:0007669"/>
    <property type="project" value="UniProtKB-SubCell"/>
</dbReference>
<evidence type="ECO:0000256" key="9">
    <source>
        <dbReference type="ARBA" id="ARBA00022777"/>
    </source>
</evidence>
<evidence type="ECO:0000256" key="6">
    <source>
        <dbReference type="ARBA" id="ARBA00022548"/>
    </source>
</evidence>
<evidence type="ECO:0000256" key="3">
    <source>
        <dbReference type="ARBA" id="ARBA00012958"/>
    </source>
</evidence>
<keyword evidence="12" id="KW-0752">Steroid biosynthesis</keyword>
<proteinExistence type="predicted"/>
<dbReference type="GO" id="GO:0019287">
    <property type="term" value="P:isopentenyl diphosphate biosynthetic process, mevalonate pathway"/>
    <property type="evidence" value="ECO:0007669"/>
    <property type="project" value="UniProtKB-UniPathway"/>
</dbReference>
<reference evidence="19" key="1">
    <citation type="submission" date="2014-09" db="EMBL/GenBank/DDBJ databases">
        <authorList>
            <person name="Magalhaes I.L.F."/>
            <person name="Oliveira U."/>
            <person name="Santos F.R."/>
            <person name="Vidigal T.H.D.A."/>
            <person name="Brescovit A.D."/>
            <person name="Santos A.J."/>
        </authorList>
    </citation>
    <scope>NUCLEOTIDE SEQUENCE</scope>
</reference>
<evidence type="ECO:0000256" key="18">
    <source>
        <dbReference type="PIRSR" id="PIRSR036639-1"/>
    </source>
</evidence>
<dbReference type="PANTHER" id="PTHR13101">
    <property type="entry name" value="PHOSPHOMEVALONATE KINASE"/>
    <property type="match status" value="1"/>
</dbReference>
<keyword evidence="10" id="KW-0152">Cholesterol biosynthesis</keyword>
<keyword evidence="11 18" id="KW-0067">ATP-binding</keyword>
<feature type="binding site" evidence="18">
    <location>
        <position position="173"/>
    </location>
    <ligand>
        <name>ATP</name>
        <dbReference type="ChEBI" id="CHEBI:30616"/>
    </ligand>
</feature>
<comment type="pathway">
    <text evidence="2">Isoprenoid biosynthesis; isopentenyl diphosphate biosynthesis via mevalonate pathway; isopentenyl diphosphate from (R)-mevalonate: step 2/3.</text>
</comment>
<dbReference type="InterPro" id="IPR005919">
    <property type="entry name" value="Pmev_kin_anim"/>
</dbReference>
<feature type="non-terminal residue" evidence="19">
    <location>
        <position position="1"/>
    </location>
</feature>
<evidence type="ECO:0000256" key="16">
    <source>
        <dbReference type="ARBA" id="ARBA00023221"/>
    </source>
</evidence>
<dbReference type="GO" id="GO:0005524">
    <property type="term" value="F:ATP binding"/>
    <property type="evidence" value="ECO:0007669"/>
    <property type="project" value="UniProtKB-KW"/>
</dbReference>
<dbReference type="EC" id="2.7.4.2" evidence="3"/>
<evidence type="ECO:0000256" key="11">
    <source>
        <dbReference type="ARBA" id="ARBA00022840"/>
    </source>
</evidence>
<evidence type="ECO:0000256" key="15">
    <source>
        <dbReference type="ARBA" id="ARBA00023166"/>
    </source>
</evidence>
<evidence type="ECO:0000256" key="17">
    <source>
        <dbReference type="ARBA" id="ARBA00034549"/>
    </source>
</evidence>
<keyword evidence="16" id="KW-0753">Steroid metabolism</keyword>
<evidence type="ECO:0000256" key="7">
    <source>
        <dbReference type="ARBA" id="ARBA00022679"/>
    </source>
</evidence>
<protein>
    <recommendedName>
        <fullName evidence="17">Phosphomevalonate kinase</fullName>
        <ecNumber evidence="3">2.7.4.2</ecNumber>
    </recommendedName>
</protein>
<accession>A0A0K8SWA1</accession>
<dbReference type="GO" id="GO:0004631">
    <property type="term" value="F:phosphomevalonate kinase activity"/>
    <property type="evidence" value="ECO:0007669"/>
    <property type="project" value="UniProtKB-EC"/>
</dbReference>
<organism evidence="19">
    <name type="scientific">Lygus hesperus</name>
    <name type="common">Western plant bug</name>
    <dbReference type="NCBI Taxonomy" id="30085"/>
    <lineage>
        <taxon>Eukaryota</taxon>
        <taxon>Metazoa</taxon>
        <taxon>Ecdysozoa</taxon>
        <taxon>Arthropoda</taxon>
        <taxon>Hexapoda</taxon>
        <taxon>Insecta</taxon>
        <taxon>Pterygota</taxon>
        <taxon>Neoptera</taxon>
        <taxon>Paraneoptera</taxon>
        <taxon>Hemiptera</taxon>
        <taxon>Heteroptera</taxon>
        <taxon>Panheteroptera</taxon>
        <taxon>Cimicomorpha</taxon>
        <taxon>Miridae</taxon>
        <taxon>Mirini</taxon>
        <taxon>Lygus</taxon>
    </lineage>
</organism>